<dbReference type="AlphaFoldDB" id="A0A1T5IA23"/>
<dbReference type="OrthoDB" id="9769600at2"/>
<evidence type="ECO:0000313" key="17">
    <source>
        <dbReference type="Proteomes" id="UP000189777"/>
    </source>
</evidence>
<dbReference type="GO" id="GO:0008767">
    <property type="term" value="F:UDP-galactopyranose mutase activity"/>
    <property type="evidence" value="ECO:0007669"/>
    <property type="project" value="UniProtKB-EC"/>
</dbReference>
<evidence type="ECO:0000256" key="12">
    <source>
        <dbReference type="ARBA" id="ARBA00069801"/>
    </source>
</evidence>
<feature type="domain" description="UDP-galactopyranose mutase C-terminal" evidence="15">
    <location>
        <begin position="149"/>
        <end position="358"/>
    </location>
</feature>
<dbReference type="GO" id="GO:0005829">
    <property type="term" value="C:cytosol"/>
    <property type="evidence" value="ECO:0007669"/>
    <property type="project" value="TreeGrafter"/>
</dbReference>
<dbReference type="EMBL" id="FUZQ01000001">
    <property type="protein sequence ID" value="SKC36021.1"/>
    <property type="molecule type" value="Genomic_DNA"/>
</dbReference>
<dbReference type="GO" id="GO:0050660">
    <property type="term" value="F:flavin adenine dinucleotide binding"/>
    <property type="evidence" value="ECO:0007669"/>
    <property type="project" value="TreeGrafter"/>
</dbReference>
<comment type="function">
    <text evidence="10">Catalyzes the interconversion through a 2-keto intermediate of uridine diphosphogalactopyranose (UDP-GalP) into uridine diphosphogalactofuranose (UDP-GalF) which is a key building block for cell wall construction in Mycobacterium tuberculosis.</text>
</comment>
<dbReference type="FunFam" id="3.40.50.720:FF:000354">
    <property type="entry name" value="UDP-galactopyranose mutase"/>
    <property type="match status" value="1"/>
</dbReference>
<dbReference type="EC" id="5.4.99.9" evidence="11"/>
<protein>
    <recommendedName>
        <fullName evidence="12">UDP-galactopyranose mutase</fullName>
        <ecNumber evidence="11">5.4.99.9</ecNumber>
    </recommendedName>
    <alternativeName>
        <fullName evidence="13">UDP-GALP mutase</fullName>
    </alternativeName>
    <alternativeName>
        <fullName evidence="14">Uridine 5-diphosphate galactopyranose mutase</fullName>
    </alternativeName>
</protein>
<dbReference type="SUPFAM" id="SSF51971">
    <property type="entry name" value="Nucleotide-binding domain"/>
    <property type="match status" value="1"/>
</dbReference>
<dbReference type="NCBIfam" id="TIGR00031">
    <property type="entry name" value="UDP-GALP_mutase"/>
    <property type="match status" value="1"/>
</dbReference>
<dbReference type="STRING" id="526729.SAMN04324258_0235"/>
<comment type="subunit">
    <text evidence="4">Homotetramer.</text>
</comment>
<dbReference type="Proteomes" id="UP000189777">
    <property type="component" value="Unassembled WGS sequence"/>
</dbReference>
<dbReference type="RefSeq" id="WP_079569890.1">
    <property type="nucleotide sequence ID" value="NZ_FUZQ01000001.1"/>
</dbReference>
<proteinExistence type="inferred from homology"/>
<keyword evidence="6" id="KW-0274">FAD</keyword>
<keyword evidence="17" id="KW-1185">Reference proteome</keyword>
<dbReference type="PANTHER" id="PTHR21197:SF0">
    <property type="entry name" value="UDP-GALACTOPYRANOSE MUTASE"/>
    <property type="match status" value="1"/>
</dbReference>
<dbReference type="FunFam" id="3.40.50.720:FF:000422">
    <property type="entry name" value="UDP-galactopyranose mutase"/>
    <property type="match status" value="1"/>
</dbReference>
<dbReference type="InterPro" id="IPR015899">
    <property type="entry name" value="UDP-GalPyranose_mutase_C"/>
</dbReference>
<dbReference type="InterPro" id="IPR004379">
    <property type="entry name" value="UDP-GALP_mutase"/>
</dbReference>
<evidence type="ECO:0000313" key="16">
    <source>
        <dbReference type="EMBL" id="SKC36021.1"/>
    </source>
</evidence>
<gene>
    <name evidence="16" type="ORF">SAMN04324258_0235</name>
</gene>
<sequence length="378" mass="43367">MTDLVVVGTGLFGLTVAERMAEQGRKVLMIDRRDHLGGNAYSETDPATGIEVHRYGAHLFHTSNERVWEYVNRFTAFTSYVHRVYTTHRGEVFPMPINLGTINQFFRSAHGPDAARALVREQAAELEGRRPANLDEQGVSLIGRPLYEAFIQGYTAKQWQTDPRELPASIISRLPVRYTYDNRYFNDTHEGLPTGGYTAWLERMADHPNIEVRLSTDFFDDAQPVNKKAVVGQVPVVYTGPVDRYFDDAEGSLSWRTLDFEREVLPVGDFQGTPVMNYADTEVPYTRILEFRHFHPEREYTSDKTVIVREYSRFAERGDEPYYPVNTPADRERLKRYRELMAGERDVHFGGRLGTYQYLDMHMAIGSALSMVDNQLTS</sequence>
<evidence type="ECO:0000256" key="11">
    <source>
        <dbReference type="ARBA" id="ARBA00066867"/>
    </source>
</evidence>
<evidence type="ECO:0000256" key="5">
    <source>
        <dbReference type="ARBA" id="ARBA00022630"/>
    </source>
</evidence>
<evidence type="ECO:0000256" key="10">
    <source>
        <dbReference type="ARBA" id="ARBA00057226"/>
    </source>
</evidence>
<comment type="catalytic activity">
    <reaction evidence="9">
        <text>UDP-alpha-D-galactose = UDP-alpha-D-galactofuranose</text>
        <dbReference type="Rhea" id="RHEA:24132"/>
        <dbReference type="ChEBI" id="CHEBI:66914"/>
        <dbReference type="ChEBI" id="CHEBI:66915"/>
        <dbReference type="EC" id="5.4.99.9"/>
    </reaction>
</comment>
<evidence type="ECO:0000256" key="8">
    <source>
        <dbReference type="ARBA" id="ARBA00023316"/>
    </source>
</evidence>
<evidence type="ECO:0000256" key="1">
    <source>
        <dbReference type="ARBA" id="ARBA00001974"/>
    </source>
</evidence>
<comment type="pathway">
    <text evidence="2">Cell wall biogenesis; cell wall polysaccharide biosynthesis.</text>
</comment>
<evidence type="ECO:0000256" key="2">
    <source>
        <dbReference type="ARBA" id="ARBA00004776"/>
    </source>
</evidence>
<evidence type="ECO:0000256" key="13">
    <source>
        <dbReference type="ARBA" id="ARBA00076188"/>
    </source>
</evidence>
<dbReference type="FunFam" id="3.40.50.720:FF:000397">
    <property type="entry name" value="UDP-galactopyranose mutase"/>
    <property type="match status" value="1"/>
</dbReference>
<evidence type="ECO:0000256" key="4">
    <source>
        <dbReference type="ARBA" id="ARBA00011881"/>
    </source>
</evidence>
<keyword evidence="7" id="KW-0413">Isomerase</keyword>
<name>A0A1T5IA23_9MICO</name>
<dbReference type="Gene3D" id="3.40.50.720">
    <property type="entry name" value="NAD(P)-binding Rossmann-like Domain"/>
    <property type="match status" value="3"/>
</dbReference>
<comment type="similarity">
    <text evidence="3">Belongs to the UDP-galactopyranose/dTDP-fucopyranose mutase family.</text>
</comment>
<evidence type="ECO:0000256" key="6">
    <source>
        <dbReference type="ARBA" id="ARBA00022827"/>
    </source>
</evidence>
<dbReference type="SUPFAM" id="SSF54373">
    <property type="entry name" value="FAD-linked reductases, C-terminal domain"/>
    <property type="match status" value="1"/>
</dbReference>
<dbReference type="Pfam" id="PF13450">
    <property type="entry name" value="NAD_binding_8"/>
    <property type="match status" value="1"/>
</dbReference>
<dbReference type="Pfam" id="PF03275">
    <property type="entry name" value="GLF"/>
    <property type="match status" value="1"/>
</dbReference>
<comment type="cofactor">
    <cofactor evidence="1">
        <name>FAD</name>
        <dbReference type="ChEBI" id="CHEBI:57692"/>
    </cofactor>
</comment>
<dbReference type="PANTHER" id="PTHR21197">
    <property type="entry name" value="UDP-GALACTOPYRANOSE MUTASE"/>
    <property type="match status" value="1"/>
</dbReference>
<organism evidence="16 17">
    <name type="scientific">Krasilnikoviella flava</name>
    <dbReference type="NCBI Taxonomy" id="526729"/>
    <lineage>
        <taxon>Bacteria</taxon>
        <taxon>Bacillati</taxon>
        <taxon>Actinomycetota</taxon>
        <taxon>Actinomycetes</taxon>
        <taxon>Micrococcales</taxon>
        <taxon>Promicromonosporaceae</taxon>
        <taxon>Krasilnikoviella</taxon>
    </lineage>
</organism>
<reference evidence="16 17" key="1">
    <citation type="submission" date="2017-02" db="EMBL/GenBank/DDBJ databases">
        <authorList>
            <person name="Peterson S.W."/>
        </authorList>
    </citation>
    <scope>NUCLEOTIDE SEQUENCE [LARGE SCALE GENOMIC DNA]</scope>
    <source>
        <strain evidence="16 17">DSM 21481</strain>
    </source>
</reference>
<evidence type="ECO:0000256" key="14">
    <source>
        <dbReference type="ARBA" id="ARBA00082076"/>
    </source>
</evidence>
<dbReference type="GO" id="GO:0071555">
    <property type="term" value="P:cell wall organization"/>
    <property type="evidence" value="ECO:0007669"/>
    <property type="project" value="UniProtKB-KW"/>
</dbReference>
<evidence type="ECO:0000256" key="3">
    <source>
        <dbReference type="ARBA" id="ARBA00009321"/>
    </source>
</evidence>
<evidence type="ECO:0000256" key="9">
    <source>
        <dbReference type="ARBA" id="ARBA00050658"/>
    </source>
</evidence>
<evidence type="ECO:0000259" key="15">
    <source>
        <dbReference type="Pfam" id="PF03275"/>
    </source>
</evidence>
<accession>A0A1T5IA23</accession>
<keyword evidence="8" id="KW-0961">Cell wall biogenesis/degradation</keyword>
<evidence type="ECO:0000256" key="7">
    <source>
        <dbReference type="ARBA" id="ARBA00023235"/>
    </source>
</evidence>
<keyword evidence="5" id="KW-0285">Flavoprotein</keyword>